<dbReference type="Proteomes" id="UP000199286">
    <property type="component" value="Unassembled WGS sequence"/>
</dbReference>
<dbReference type="InterPro" id="IPR050109">
    <property type="entry name" value="HTH-type_TetR-like_transc_reg"/>
</dbReference>
<evidence type="ECO:0000256" key="4">
    <source>
        <dbReference type="PROSITE-ProRule" id="PRU00335"/>
    </source>
</evidence>
<dbReference type="PANTHER" id="PTHR30055:SF234">
    <property type="entry name" value="HTH-TYPE TRANSCRIPTIONAL REGULATOR BETI"/>
    <property type="match status" value="1"/>
</dbReference>
<dbReference type="GO" id="GO:0003700">
    <property type="term" value="F:DNA-binding transcription factor activity"/>
    <property type="evidence" value="ECO:0007669"/>
    <property type="project" value="TreeGrafter"/>
</dbReference>
<dbReference type="InterPro" id="IPR036271">
    <property type="entry name" value="Tet_transcr_reg_TetR-rel_C_sf"/>
</dbReference>
<dbReference type="PANTHER" id="PTHR30055">
    <property type="entry name" value="HTH-TYPE TRANSCRIPTIONAL REGULATOR RUTR"/>
    <property type="match status" value="1"/>
</dbReference>
<dbReference type="SUPFAM" id="SSF48498">
    <property type="entry name" value="Tetracyclin repressor-like, C-terminal domain"/>
    <property type="match status" value="1"/>
</dbReference>
<dbReference type="PROSITE" id="PS50977">
    <property type="entry name" value="HTH_TETR_2"/>
    <property type="match status" value="1"/>
</dbReference>
<sequence>MARTQGSHSDITGPRVREAALRLFARHGYAAVSMRRIAAEVGVQAGALYNYTPDKQTLLFSLLQGHMAELLDALDAAQQSGPALARLERFVHFHIGFHLNRPDAVFISYMELRNLEPAHFQVIEGLRRTYEDRLEDILRAGRAEGVFDMADTKIATLGLIAMLTGVTTWYRPGGRLSADEVAGVYWDMVRRAVAA</sequence>
<dbReference type="OrthoDB" id="9814200at2"/>
<organism evidence="6 7">
    <name type="scientific">Citreimonas salinaria</name>
    <dbReference type="NCBI Taxonomy" id="321339"/>
    <lineage>
        <taxon>Bacteria</taxon>
        <taxon>Pseudomonadati</taxon>
        <taxon>Pseudomonadota</taxon>
        <taxon>Alphaproteobacteria</taxon>
        <taxon>Rhodobacterales</taxon>
        <taxon>Roseobacteraceae</taxon>
        <taxon>Citreimonas</taxon>
    </lineage>
</organism>
<dbReference type="RefSeq" id="WP_089886095.1">
    <property type="nucleotide sequence ID" value="NZ_FNPF01000025.1"/>
</dbReference>
<keyword evidence="2 4" id="KW-0238">DNA-binding</keyword>
<protein>
    <submittedName>
        <fullName evidence="6">Transcriptional regulator, TetR family</fullName>
    </submittedName>
</protein>
<keyword evidence="1" id="KW-0805">Transcription regulation</keyword>
<dbReference type="SUPFAM" id="SSF46689">
    <property type="entry name" value="Homeodomain-like"/>
    <property type="match status" value="1"/>
</dbReference>
<evidence type="ECO:0000256" key="3">
    <source>
        <dbReference type="ARBA" id="ARBA00023163"/>
    </source>
</evidence>
<evidence type="ECO:0000256" key="2">
    <source>
        <dbReference type="ARBA" id="ARBA00023125"/>
    </source>
</evidence>
<dbReference type="Pfam" id="PF00440">
    <property type="entry name" value="TetR_N"/>
    <property type="match status" value="1"/>
</dbReference>
<keyword evidence="7" id="KW-1185">Reference proteome</keyword>
<dbReference type="PRINTS" id="PR00455">
    <property type="entry name" value="HTHTETR"/>
</dbReference>
<evidence type="ECO:0000259" key="5">
    <source>
        <dbReference type="PROSITE" id="PS50977"/>
    </source>
</evidence>
<dbReference type="AlphaFoldDB" id="A0A1H3NJP3"/>
<keyword evidence="3" id="KW-0804">Transcription</keyword>
<evidence type="ECO:0000313" key="7">
    <source>
        <dbReference type="Proteomes" id="UP000199286"/>
    </source>
</evidence>
<feature type="domain" description="HTH tetR-type" evidence="5">
    <location>
        <begin position="10"/>
        <end position="70"/>
    </location>
</feature>
<dbReference type="InterPro" id="IPR001647">
    <property type="entry name" value="HTH_TetR"/>
</dbReference>
<dbReference type="Gene3D" id="1.10.357.10">
    <property type="entry name" value="Tetracycline Repressor, domain 2"/>
    <property type="match status" value="1"/>
</dbReference>
<evidence type="ECO:0000313" key="6">
    <source>
        <dbReference type="EMBL" id="SDY88900.1"/>
    </source>
</evidence>
<proteinExistence type="predicted"/>
<dbReference type="InterPro" id="IPR041490">
    <property type="entry name" value="KstR2_TetR_C"/>
</dbReference>
<dbReference type="EMBL" id="FNPF01000025">
    <property type="protein sequence ID" value="SDY88900.1"/>
    <property type="molecule type" value="Genomic_DNA"/>
</dbReference>
<feature type="DNA-binding region" description="H-T-H motif" evidence="4">
    <location>
        <begin position="33"/>
        <end position="52"/>
    </location>
</feature>
<dbReference type="InterPro" id="IPR009057">
    <property type="entry name" value="Homeodomain-like_sf"/>
</dbReference>
<gene>
    <name evidence="6" type="ORF">SAMN05444340_12510</name>
</gene>
<dbReference type="Pfam" id="PF17932">
    <property type="entry name" value="TetR_C_24"/>
    <property type="match status" value="1"/>
</dbReference>
<evidence type="ECO:0000256" key="1">
    <source>
        <dbReference type="ARBA" id="ARBA00023015"/>
    </source>
</evidence>
<reference evidence="6 7" key="1">
    <citation type="submission" date="2016-10" db="EMBL/GenBank/DDBJ databases">
        <authorList>
            <person name="de Groot N.N."/>
        </authorList>
    </citation>
    <scope>NUCLEOTIDE SEQUENCE [LARGE SCALE GENOMIC DNA]</scope>
    <source>
        <strain evidence="6 7">DSM 26880</strain>
    </source>
</reference>
<dbReference type="STRING" id="321339.SAMN05444340_12510"/>
<name>A0A1H3NJP3_9RHOB</name>
<dbReference type="GO" id="GO:0000976">
    <property type="term" value="F:transcription cis-regulatory region binding"/>
    <property type="evidence" value="ECO:0007669"/>
    <property type="project" value="TreeGrafter"/>
</dbReference>
<accession>A0A1H3NJP3</accession>